<keyword evidence="4" id="KW-0808">Transferase</keyword>
<dbReference type="PROSITE" id="PS50887">
    <property type="entry name" value="GGDEF"/>
    <property type="match status" value="1"/>
</dbReference>
<feature type="domain" description="GGDEF" evidence="3">
    <location>
        <begin position="201"/>
        <end position="327"/>
    </location>
</feature>
<accession>A0ABW4NLM8</accession>
<protein>
    <submittedName>
        <fullName evidence="4">Diguanylate cyclase domain-containing protein</fullName>
        <ecNumber evidence="4">2.7.7.65</ecNumber>
    </submittedName>
</protein>
<keyword evidence="1" id="KW-0175">Coiled coil</keyword>
<reference evidence="5" key="1">
    <citation type="journal article" date="2019" name="Int. J. Syst. Evol. Microbiol.">
        <title>The Global Catalogue of Microorganisms (GCM) 10K type strain sequencing project: providing services to taxonomists for standard genome sequencing and annotation.</title>
        <authorList>
            <consortium name="The Broad Institute Genomics Platform"/>
            <consortium name="The Broad Institute Genome Sequencing Center for Infectious Disease"/>
            <person name="Wu L."/>
            <person name="Ma J."/>
        </authorList>
    </citation>
    <scope>NUCLEOTIDE SEQUENCE [LARGE SCALE GENOMIC DNA]</scope>
    <source>
        <strain evidence="5">KCTC 42143</strain>
    </source>
</reference>
<dbReference type="CDD" id="cd01949">
    <property type="entry name" value="GGDEF"/>
    <property type="match status" value="1"/>
</dbReference>
<dbReference type="Pfam" id="PF08447">
    <property type="entry name" value="PAS_3"/>
    <property type="match status" value="1"/>
</dbReference>
<comment type="caution">
    <text evidence="4">The sequence shown here is derived from an EMBL/GenBank/DDBJ whole genome shotgun (WGS) entry which is preliminary data.</text>
</comment>
<name>A0ABW4NLM8_9LACT</name>
<dbReference type="Pfam" id="PF00990">
    <property type="entry name" value="GGDEF"/>
    <property type="match status" value="1"/>
</dbReference>
<dbReference type="PROSITE" id="PS50112">
    <property type="entry name" value="PAS"/>
    <property type="match status" value="1"/>
</dbReference>
<dbReference type="SUPFAM" id="SSF55785">
    <property type="entry name" value="PYP-like sensor domain (PAS domain)"/>
    <property type="match status" value="1"/>
</dbReference>
<dbReference type="RefSeq" id="WP_058919418.1">
    <property type="nucleotide sequence ID" value="NZ_JBHSQC010000015.1"/>
</dbReference>
<dbReference type="PANTHER" id="PTHR45138">
    <property type="entry name" value="REGULATORY COMPONENTS OF SENSORY TRANSDUCTION SYSTEM"/>
    <property type="match status" value="1"/>
</dbReference>
<evidence type="ECO:0000313" key="4">
    <source>
        <dbReference type="EMBL" id="MFD1799033.1"/>
    </source>
</evidence>
<evidence type="ECO:0000256" key="1">
    <source>
        <dbReference type="SAM" id="Coils"/>
    </source>
</evidence>
<dbReference type="InterPro" id="IPR000160">
    <property type="entry name" value="GGDEF_dom"/>
</dbReference>
<evidence type="ECO:0000259" key="3">
    <source>
        <dbReference type="PROSITE" id="PS50887"/>
    </source>
</evidence>
<dbReference type="NCBIfam" id="TIGR00229">
    <property type="entry name" value="sensory_box"/>
    <property type="match status" value="1"/>
</dbReference>
<dbReference type="InterPro" id="IPR050469">
    <property type="entry name" value="Diguanylate_Cyclase"/>
</dbReference>
<dbReference type="PANTHER" id="PTHR45138:SF9">
    <property type="entry name" value="DIGUANYLATE CYCLASE DGCM-RELATED"/>
    <property type="match status" value="1"/>
</dbReference>
<dbReference type="InterPro" id="IPR029787">
    <property type="entry name" value="Nucleotide_cyclase"/>
</dbReference>
<dbReference type="Proteomes" id="UP001597285">
    <property type="component" value="Unassembled WGS sequence"/>
</dbReference>
<sequence length="327" mass="37812">MQDYQEYTKEELILQMTSLTRLNKELLQTIQESERLEFGWTGNLGQWFWDFTTNEVTFNPLKAEAIGYMKEDLPEKVPYQFFTDKVHPDDKDEVMQQMTNHLTGKTPVWEVKYRIQAKDGSWKVYQDRGKVTERNEKNEPLFLKGIVFDITQEEQERELLKVKNKNLTSRMKIDTLTSLRTRSSIIVELVKHANRSKKEDIPLSVMVLNVDNYTKYEEDFGIVLSEEILKVVGQVIKAATEDKYVAGRYRDSVFLILLENTQIEEALILAETIKQTVLETVFDVPHHITISGGISTFQSEEAISELIQKVAKKLVAAQKNGGNQIVI</sequence>
<dbReference type="Gene3D" id="3.30.70.270">
    <property type="match status" value="1"/>
</dbReference>
<dbReference type="InterPro" id="IPR043128">
    <property type="entry name" value="Rev_trsase/Diguanyl_cyclase"/>
</dbReference>
<feature type="coiled-coil region" evidence="1">
    <location>
        <begin position="9"/>
        <end position="36"/>
    </location>
</feature>
<keyword evidence="5" id="KW-1185">Reference proteome</keyword>
<dbReference type="EMBL" id="JBHUFF010000008">
    <property type="protein sequence ID" value="MFD1799033.1"/>
    <property type="molecule type" value="Genomic_DNA"/>
</dbReference>
<proteinExistence type="predicted"/>
<evidence type="ECO:0000313" key="5">
    <source>
        <dbReference type="Proteomes" id="UP001597285"/>
    </source>
</evidence>
<keyword evidence="4" id="KW-0548">Nucleotidyltransferase</keyword>
<organism evidence="4 5">
    <name type="scientific">Carnobacterium antarcticum</name>
    <dbReference type="NCBI Taxonomy" id="2126436"/>
    <lineage>
        <taxon>Bacteria</taxon>
        <taxon>Bacillati</taxon>
        <taxon>Bacillota</taxon>
        <taxon>Bacilli</taxon>
        <taxon>Lactobacillales</taxon>
        <taxon>Carnobacteriaceae</taxon>
        <taxon>Carnobacterium</taxon>
    </lineage>
</organism>
<dbReference type="SUPFAM" id="SSF55073">
    <property type="entry name" value="Nucleotide cyclase"/>
    <property type="match status" value="1"/>
</dbReference>
<dbReference type="InterPro" id="IPR035965">
    <property type="entry name" value="PAS-like_dom_sf"/>
</dbReference>
<dbReference type="InterPro" id="IPR000014">
    <property type="entry name" value="PAS"/>
</dbReference>
<dbReference type="CDD" id="cd00130">
    <property type="entry name" value="PAS"/>
    <property type="match status" value="1"/>
</dbReference>
<dbReference type="GO" id="GO:0052621">
    <property type="term" value="F:diguanylate cyclase activity"/>
    <property type="evidence" value="ECO:0007669"/>
    <property type="project" value="UniProtKB-EC"/>
</dbReference>
<dbReference type="Gene3D" id="3.30.450.20">
    <property type="entry name" value="PAS domain"/>
    <property type="match status" value="1"/>
</dbReference>
<dbReference type="NCBIfam" id="TIGR00254">
    <property type="entry name" value="GGDEF"/>
    <property type="match status" value="1"/>
</dbReference>
<dbReference type="EC" id="2.7.7.65" evidence="4"/>
<dbReference type="InterPro" id="IPR013655">
    <property type="entry name" value="PAS_fold_3"/>
</dbReference>
<gene>
    <name evidence="4" type="ORF">ACFSBK_04045</name>
</gene>
<feature type="domain" description="PAS" evidence="2">
    <location>
        <begin position="56"/>
        <end position="105"/>
    </location>
</feature>
<evidence type="ECO:0000259" key="2">
    <source>
        <dbReference type="PROSITE" id="PS50112"/>
    </source>
</evidence>
<dbReference type="SMART" id="SM00267">
    <property type="entry name" value="GGDEF"/>
    <property type="match status" value="1"/>
</dbReference>